<feature type="region of interest" description="Disordered" evidence="1">
    <location>
        <begin position="26"/>
        <end position="70"/>
    </location>
</feature>
<organism evidence="2 3">
    <name type="scientific">Cladophialophora immunda</name>
    <dbReference type="NCBI Taxonomy" id="569365"/>
    <lineage>
        <taxon>Eukaryota</taxon>
        <taxon>Fungi</taxon>
        <taxon>Dikarya</taxon>
        <taxon>Ascomycota</taxon>
        <taxon>Pezizomycotina</taxon>
        <taxon>Eurotiomycetes</taxon>
        <taxon>Chaetothyriomycetidae</taxon>
        <taxon>Chaetothyriales</taxon>
        <taxon>Herpotrichiellaceae</taxon>
        <taxon>Cladophialophora</taxon>
    </lineage>
</organism>
<dbReference type="RefSeq" id="XP_016245962.1">
    <property type="nucleotide sequence ID" value="XM_016396106.1"/>
</dbReference>
<feature type="compositionally biased region" description="Acidic residues" evidence="1">
    <location>
        <begin position="325"/>
        <end position="338"/>
    </location>
</feature>
<name>A0A0D1ZDB5_9EURO</name>
<dbReference type="HOGENOM" id="CLU_644047_0_0_1"/>
<protein>
    <submittedName>
        <fullName evidence="2">Uncharacterized protein</fullName>
    </submittedName>
</protein>
<dbReference type="VEuPathDB" id="FungiDB:PV07_08901"/>
<reference evidence="2 3" key="1">
    <citation type="submission" date="2015-01" db="EMBL/GenBank/DDBJ databases">
        <title>The Genome Sequence of Cladophialophora immunda CBS83496.</title>
        <authorList>
            <consortium name="The Broad Institute Genomics Platform"/>
            <person name="Cuomo C."/>
            <person name="de Hoog S."/>
            <person name="Gorbushina A."/>
            <person name="Stielow B."/>
            <person name="Teixiera M."/>
            <person name="Abouelleil A."/>
            <person name="Chapman S.B."/>
            <person name="Priest M."/>
            <person name="Young S.K."/>
            <person name="Wortman J."/>
            <person name="Nusbaum C."/>
            <person name="Birren B."/>
        </authorList>
    </citation>
    <scope>NUCLEOTIDE SEQUENCE [LARGE SCALE GENOMIC DNA]</scope>
    <source>
        <strain evidence="2 3">CBS 83496</strain>
    </source>
</reference>
<accession>A0A0D1ZDB5</accession>
<gene>
    <name evidence="2" type="ORF">PV07_08901</name>
</gene>
<feature type="compositionally biased region" description="Basic and acidic residues" evidence="1">
    <location>
        <begin position="314"/>
        <end position="324"/>
    </location>
</feature>
<proteinExistence type="predicted"/>
<dbReference type="Pfam" id="PF13092">
    <property type="entry name" value="CENP-L"/>
    <property type="match status" value="1"/>
</dbReference>
<evidence type="ECO:0000313" key="3">
    <source>
        <dbReference type="Proteomes" id="UP000054466"/>
    </source>
</evidence>
<sequence length="432" mass="47411">MDDTLYDALTPVLSIPTLPAALSALVSRPPSGRREDEDKQRERLSSHADAFRRSLSRDRPRYEDEEEREKLGGLRQCAWTRLDNIDAGEEENQRLELRVGKKRKRKVGGRGDGGGDGEHPQLKGLAVSLIYEKDTFQFVIYTRSLGSDLPKRKRIAAMTYQRTTESREESAILLSKSSTAALKAFTAYLRDTFAVAGVYPFEPSSSLMQSTLEKYLGTIRASLPDAGDTSSEAILQNFSNIIGKIELTFSFSHPVAKGLKSLHVAVPATSFLTWYMPTEASRGGHRGCRKTFLGSLAGWIRTKSGLGLPILYEKDGQDNHKKGDDDSDSDSDNNDDDLSNTADPRRGKAAPASVMMKISKISTEAYTISATSGVKFKSRAVHAAEVAGAGADSDRDGEENDNCVRRANRDLLLAFIDYARCEANGRDAPSTT</sequence>
<dbReference type="AlphaFoldDB" id="A0A0D1ZDB5"/>
<dbReference type="GeneID" id="27348095"/>
<feature type="compositionally biased region" description="Basic and acidic residues" evidence="1">
    <location>
        <begin position="32"/>
        <end position="70"/>
    </location>
</feature>
<feature type="region of interest" description="Disordered" evidence="1">
    <location>
        <begin position="314"/>
        <end position="353"/>
    </location>
</feature>
<dbReference type="InterPro" id="IPR025204">
    <property type="entry name" value="CENP-L"/>
</dbReference>
<evidence type="ECO:0000256" key="1">
    <source>
        <dbReference type="SAM" id="MobiDB-lite"/>
    </source>
</evidence>
<dbReference type="EMBL" id="KN847044">
    <property type="protein sequence ID" value="KIW25746.1"/>
    <property type="molecule type" value="Genomic_DNA"/>
</dbReference>
<dbReference type="OrthoDB" id="8864979at2759"/>
<keyword evidence="3" id="KW-1185">Reference proteome</keyword>
<dbReference type="Proteomes" id="UP000054466">
    <property type="component" value="Unassembled WGS sequence"/>
</dbReference>
<evidence type="ECO:0000313" key="2">
    <source>
        <dbReference type="EMBL" id="KIW25746.1"/>
    </source>
</evidence>